<evidence type="ECO:0000256" key="3">
    <source>
        <dbReference type="ARBA" id="ARBA00022448"/>
    </source>
</evidence>
<feature type="repeat" description="Solcar" evidence="8">
    <location>
        <begin position="201"/>
        <end position="288"/>
    </location>
</feature>
<feature type="repeat" description="Solcar" evidence="8">
    <location>
        <begin position="99"/>
        <end position="193"/>
    </location>
</feature>
<evidence type="ECO:0008006" key="12">
    <source>
        <dbReference type="Google" id="ProtNLM"/>
    </source>
</evidence>
<comment type="similarity">
    <text evidence="2 9">Belongs to the mitochondrial carrier (TC 2.A.29) family.</text>
</comment>
<dbReference type="Gene3D" id="1.50.40.10">
    <property type="entry name" value="Mitochondrial carrier domain"/>
    <property type="match status" value="1"/>
</dbReference>
<evidence type="ECO:0000313" key="11">
    <source>
        <dbReference type="Proteomes" id="UP001230188"/>
    </source>
</evidence>
<keyword evidence="6" id="KW-1133">Transmembrane helix</keyword>
<evidence type="ECO:0000256" key="7">
    <source>
        <dbReference type="ARBA" id="ARBA00023136"/>
    </source>
</evidence>
<keyword evidence="11" id="KW-1185">Reference proteome</keyword>
<feature type="repeat" description="Solcar" evidence="8">
    <location>
        <begin position="3"/>
        <end position="89"/>
    </location>
</feature>
<evidence type="ECO:0000256" key="1">
    <source>
        <dbReference type="ARBA" id="ARBA00004141"/>
    </source>
</evidence>
<gene>
    <name evidence="10" type="ORF">CTAYLR_008113</name>
</gene>
<dbReference type="InterPro" id="IPR002067">
    <property type="entry name" value="MCP"/>
</dbReference>
<dbReference type="EMBL" id="JAQMWT010000129">
    <property type="protein sequence ID" value="KAJ8609817.1"/>
    <property type="molecule type" value="Genomic_DNA"/>
</dbReference>
<reference evidence="10" key="1">
    <citation type="submission" date="2023-01" db="EMBL/GenBank/DDBJ databases">
        <title>Metagenome sequencing of chrysophaentin producing Chrysophaeum taylorii.</title>
        <authorList>
            <person name="Davison J."/>
            <person name="Bewley C."/>
        </authorList>
    </citation>
    <scope>NUCLEOTIDE SEQUENCE</scope>
    <source>
        <strain evidence="10">NIES-1699</strain>
    </source>
</reference>
<dbReference type="PROSITE" id="PS50920">
    <property type="entry name" value="SOLCAR"/>
    <property type="match status" value="3"/>
</dbReference>
<dbReference type="InterPro" id="IPR050391">
    <property type="entry name" value="Mito_Metabolite_Transporter"/>
</dbReference>
<evidence type="ECO:0000256" key="2">
    <source>
        <dbReference type="ARBA" id="ARBA00006375"/>
    </source>
</evidence>
<keyword evidence="5" id="KW-0677">Repeat</keyword>
<evidence type="ECO:0000256" key="4">
    <source>
        <dbReference type="ARBA" id="ARBA00022692"/>
    </source>
</evidence>
<comment type="caution">
    <text evidence="10">The sequence shown here is derived from an EMBL/GenBank/DDBJ whole genome shotgun (WGS) entry which is preliminary data.</text>
</comment>
<evidence type="ECO:0000256" key="9">
    <source>
        <dbReference type="RuleBase" id="RU000488"/>
    </source>
</evidence>
<keyword evidence="7 8" id="KW-0472">Membrane</keyword>
<dbReference type="GO" id="GO:0016020">
    <property type="term" value="C:membrane"/>
    <property type="evidence" value="ECO:0007669"/>
    <property type="project" value="UniProtKB-SubCell"/>
</dbReference>
<accession>A0AAD7XPY3</accession>
<proteinExistence type="inferred from homology"/>
<evidence type="ECO:0000256" key="8">
    <source>
        <dbReference type="PROSITE-ProRule" id="PRU00282"/>
    </source>
</evidence>
<dbReference type="Proteomes" id="UP001230188">
    <property type="component" value="Unassembled WGS sequence"/>
</dbReference>
<dbReference type="GO" id="GO:0055085">
    <property type="term" value="P:transmembrane transport"/>
    <property type="evidence" value="ECO:0007669"/>
    <property type="project" value="InterPro"/>
</dbReference>
<comment type="subcellular location">
    <subcellularLocation>
        <location evidence="1">Membrane</location>
        <topology evidence="1">Multi-pass membrane protein</topology>
    </subcellularLocation>
</comment>
<dbReference type="InterPro" id="IPR023395">
    <property type="entry name" value="MCP_dom_sf"/>
</dbReference>
<dbReference type="InterPro" id="IPR018108">
    <property type="entry name" value="MCP_transmembrane"/>
</dbReference>
<keyword evidence="3 9" id="KW-0813">Transport</keyword>
<dbReference type="SUPFAM" id="SSF103506">
    <property type="entry name" value="Mitochondrial carrier"/>
    <property type="match status" value="1"/>
</dbReference>
<organism evidence="10 11">
    <name type="scientific">Chrysophaeum taylorii</name>
    <dbReference type="NCBI Taxonomy" id="2483200"/>
    <lineage>
        <taxon>Eukaryota</taxon>
        <taxon>Sar</taxon>
        <taxon>Stramenopiles</taxon>
        <taxon>Ochrophyta</taxon>
        <taxon>Pelagophyceae</taxon>
        <taxon>Pelagomonadales</taxon>
        <taxon>Pelagomonadaceae</taxon>
        <taxon>Chrysophaeum</taxon>
    </lineage>
</organism>
<evidence type="ECO:0000256" key="6">
    <source>
        <dbReference type="ARBA" id="ARBA00022989"/>
    </source>
</evidence>
<dbReference type="PANTHER" id="PTHR45618">
    <property type="entry name" value="MITOCHONDRIAL DICARBOXYLATE CARRIER-RELATED"/>
    <property type="match status" value="1"/>
</dbReference>
<evidence type="ECO:0000313" key="10">
    <source>
        <dbReference type="EMBL" id="KAJ8609817.1"/>
    </source>
</evidence>
<dbReference type="AlphaFoldDB" id="A0AAD7XPY3"/>
<evidence type="ECO:0000256" key="5">
    <source>
        <dbReference type="ARBA" id="ARBA00022737"/>
    </source>
</evidence>
<keyword evidence="4 8" id="KW-0812">Transmembrane</keyword>
<dbReference type="PRINTS" id="PR00926">
    <property type="entry name" value="MITOCARRIER"/>
</dbReference>
<sequence>MAIRLACASTSCCVADAMCLPMDMIKMRMQLQNEMVPSSAPRLGVMAMSRRILRVEGAGAFWAGLGAAMARQATYGGLSFWSYPYVRDALARSAGHRDPPTWAQLAAGAISGGVASAIANPTDVVKVRLQADGRRALLGEPRKYSGGFVSTLGVVFGREGGLAALYAGLGPNVSRAAVVNGVGIAAYDSSKSFASRIVGDRPLAERFLGACVGGVATAIAGCPFDVVKTRLMARGAQEQLYTSALHCLVATVSSEGSLALWKGIIPVYCRQAPFNLFNYIIMEFLLDTFARKSRR</sequence>
<protein>
    <recommendedName>
        <fullName evidence="12">Mitochondrial carrier protein</fullName>
    </recommendedName>
</protein>
<dbReference type="Pfam" id="PF00153">
    <property type="entry name" value="Mito_carr"/>
    <property type="match status" value="3"/>
</dbReference>
<name>A0AAD7XPY3_9STRA</name>